<dbReference type="AlphaFoldDB" id="A0A3P7JAQ2"/>
<proteinExistence type="predicted"/>
<keyword evidence="1" id="KW-0472">Membrane</keyword>
<evidence type="ECO:0000313" key="3">
    <source>
        <dbReference type="Proteomes" id="UP000270094"/>
    </source>
</evidence>
<evidence type="ECO:0000256" key="1">
    <source>
        <dbReference type="SAM" id="Phobius"/>
    </source>
</evidence>
<reference evidence="2 3" key="1">
    <citation type="submission" date="2018-11" db="EMBL/GenBank/DDBJ databases">
        <authorList>
            <consortium name="Pathogen Informatics"/>
        </authorList>
    </citation>
    <scope>NUCLEOTIDE SEQUENCE [LARGE SCALE GENOMIC DNA]</scope>
</reference>
<dbReference type="OrthoDB" id="5917794at2759"/>
<organism evidence="2 3">
    <name type="scientific">Strongylus vulgaris</name>
    <name type="common">Blood worm</name>
    <dbReference type="NCBI Taxonomy" id="40348"/>
    <lineage>
        <taxon>Eukaryota</taxon>
        <taxon>Metazoa</taxon>
        <taxon>Ecdysozoa</taxon>
        <taxon>Nematoda</taxon>
        <taxon>Chromadorea</taxon>
        <taxon>Rhabditida</taxon>
        <taxon>Rhabditina</taxon>
        <taxon>Rhabditomorpha</taxon>
        <taxon>Strongyloidea</taxon>
        <taxon>Strongylidae</taxon>
        <taxon>Strongylus</taxon>
    </lineage>
</organism>
<name>A0A3P7JAQ2_STRVU</name>
<keyword evidence="1" id="KW-0812">Transmembrane</keyword>
<protein>
    <submittedName>
        <fullName evidence="2">Uncharacterized protein</fullName>
    </submittedName>
</protein>
<evidence type="ECO:0000313" key="2">
    <source>
        <dbReference type="EMBL" id="VDM82591.1"/>
    </source>
</evidence>
<keyword evidence="3" id="KW-1185">Reference proteome</keyword>
<feature type="transmembrane region" description="Helical" evidence="1">
    <location>
        <begin position="93"/>
        <end position="113"/>
    </location>
</feature>
<dbReference type="Proteomes" id="UP000270094">
    <property type="component" value="Unassembled WGS sequence"/>
</dbReference>
<sequence length="126" mass="14564">MMKEAYRNMFDEGPGCFSYTDERKFYIEYIPCFHPCPCGSEAMKAPFKPYRDMCEKKSHNYEPCTARRDARKLLIRRHDEKAEPIPEAEARGLYVPLFMTIIAAVACFAMSFLDDIIKLADVFKGG</sequence>
<gene>
    <name evidence="2" type="ORF">SVUK_LOCUS17589</name>
</gene>
<accession>A0A3P7JAQ2</accession>
<dbReference type="EMBL" id="UYYB01118398">
    <property type="protein sequence ID" value="VDM82591.1"/>
    <property type="molecule type" value="Genomic_DNA"/>
</dbReference>
<keyword evidence="1" id="KW-1133">Transmembrane helix</keyword>